<dbReference type="InterPro" id="IPR042095">
    <property type="entry name" value="SUMF_sf"/>
</dbReference>
<organism evidence="3 4">
    <name type="scientific">Pedobacter nyackensis</name>
    <dbReference type="NCBI Taxonomy" id="475255"/>
    <lineage>
        <taxon>Bacteria</taxon>
        <taxon>Pseudomonadati</taxon>
        <taxon>Bacteroidota</taxon>
        <taxon>Sphingobacteriia</taxon>
        <taxon>Sphingobacteriales</taxon>
        <taxon>Sphingobacteriaceae</taxon>
        <taxon>Pedobacter</taxon>
    </lineage>
</organism>
<dbReference type="PANTHER" id="PTHR23150">
    <property type="entry name" value="SULFATASE MODIFYING FACTOR 1, 2"/>
    <property type="match status" value="1"/>
</dbReference>
<proteinExistence type="predicted"/>
<dbReference type="SUPFAM" id="SSF56436">
    <property type="entry name" value="C-type lectin-like"/>
    <property type="match status" value="1"/>
</dbReference>
<dbReference type="PANTHER" id="PTHR23150:SF19">
    <property type="entry name" value="FORMYLGLYCINE-GENERATING ENZYME"/>
    <property type="match status" value="1"/>
</dbReference>
<dbReference type="InterPro" id="IPR051043">
    <property type="entry name" value="Sulfatase_Mod_Factor_Kinase"/>
</dbReference>
<keyword evidence="1" id="KW-1133">Transmembrane helix</keyword>
<protein>
    <submittedName>
        <fullName evidence="3">Gliding motility-associated lipoprotein GldK</fullName>
    </submittedName>
</protein>
<keyword evidence="3" id="KW-0449">Lipoprotein</keyword>
<feature type="domain" description="Sulfatase-modifying factor enzyme-like" evidence="2">
    <location>
        <begin position="59"/>
        <end position="459"/>
    </location>
</feature>
<gene>
    <name evidence="3" type="ORF">SAMN04488101_102295</name>
</gene>
<evidence type="ECO:0000313" key="4">
    <source>
        <dbReference type="Proteomes" id="UP000192678"/>
    </source>
</evidence>
<dbReference type="Proteomes" id="UP000192678">
    <property type="component" value="Unassembled WGS sequence"/>
</dbReference>
<name>A0A1W2BBJ0_9SPHI</name>
<dbReference type="InterPro" id="IPR005532">
    <property type="entry name" value="SUMF_dom"/>
</dbReference>
<dbReference type="STRING" id="475255.SAMN04488101_102295"/>
<dbReference type="PROSITE" id="PS51257">
    <property type="entry name" value="PROKAR_LIPOPROTEIN"/>
    <property type="match status" value="1"/>
</dbReference>
<evidence type="ECO:0000259" key="2">
    <source>
        <dbReference type="Pfam" id="PF03781"/>
    </source>
</evidence>
<dbReference type="Gene3D" id="3.90.1580.10">
    <property type="entry name" value="paralog of FGE (formylglycine-generating enzyme)"/>
    <property type="match status" value="2"/>
</dbReference>
<dbReference type="InterPro" id="IPR016187">
    <property type="entry name" value="CTDL_fold"/>
</dbReference>
<reference evidence="3 4" key="1">
    <citation type="submission" date="2017-04" db="EMBL/GenBank/DDBJ databases">
        <authorList>
            <person name="Afonso C.L."/>
            <person name="Miller P.J."/>
            <person name="Scott M.A."/>
            <person name="Spackman E."/>
            <person name="Goraichik I."/>
            <person name="Dimitrov K.M."/>
            <person name="Suarez D.L."/>
            <person name="Swayne D.E."/>
        </authorList>
    </citation>
    <scope>NUCLEOTIDE SEQUENCE [LARGE SCALE GENOMIC DNA]</scope>
    <source>
        <strain evidence="3 4">DSM 19625</strain>
    </source>
</reference>
<sequence length="471" mass="52713">MSIIIDKIVIKLLSAIMRNLYFVAFIIITVLFSSCGKGGQGELVGVYNRKFRNNKIPLGMVYIPPGRTLIGMSDEDINNSQSSPSRMTSFSAFFMDQTEITNAEYRQFVAWVRDSVAVTSLGPTVAPAFFKAAPKGADGAGALGANRDIDWKKVGSGSLLWSKKNGGMGSKLTDMYYSGADALPGKNEIDIRKLKYAYSYLSSDLAVEGRKDPSKRRQDFIITYTDNPDPSNPNHHPSVPVYPDTLVWKVDYSYSQNDPMVKTYFNHPSYDEYPVVGVTWEQASAFCVWRTRFYESVASARKLPANSRPEYQLPSDAQFEYAARGGNVKTKYPWGGPYVRNTKGCMQANFKVGRGNYSDDGGLYTVNARSYFPNDYGLYNMAGNVAEWTITAYNQSAAPMLLDFNPNFTYVAKTGDSKYMKRKVVRGGSWKDIGFFLQNSVGTYEYQDQARSYIGFRCVSAYPGTDITYRN</sequence>
<dbReference type="EMBL" id="FWYB01000002">
    <property type="protein sequence ID" value="SMC70276.1"/>
    <property type="molecule type" value="Genomic_DNA"/>
</dbReference>
<feature type="transmembrane region" description="Helical" evidence="1">
    <location>
        <begin position="12"/>
        <end position="32"/>
    </location>
</feature>
<accession>A0A1W2BBJ0</accession>
<keyword evidence="4" id="KW-1185">Reference proteome</keyword>
<keyword evidence="1" id="KW-0472">Membrane</keyword>
<dbReference type="AlphaFoldDB" id="A0A1W2BBJ0"/>
<keyword evidence="1" id="KW-0812">Transmembrane</keyword>
<evidence type="ECO:0000256" key="1">
    <source>
        <dbReference type="SAM" id="Phobius"/>
    </source>
</evidence>
<dbReference type="GO" id="GO:0120147">
    <property type="term" value="F:formylglycine-generating oxidase activity"/>
    <property type="evidence" value="ECO:0007669"/>
    <property type="project" value="TreeGrafter"/>
</dbReference>
<evidence type="ECO:0000313" key="3">
    <source>
        <dbReference type="EMBL" id="SMC70276.1"/>
    </source>
</evidence>
<dbReference type="Pfam" id="PF03781">
    <property type="entry name" value="FGE-sulfatase"/>
    <property type="match status" value="1"/>
</dbReference>